<evidence type="ECO:0000256" key="1">
    <source>
        <dbReference type="SAM" id="SignalP"/>
    </source>
</evidence>
<feature type="signal peptide" evidence="1">
    <location>
        <begin position="1"/>
        <end position="25"/>
    </location>
</feature>
<dbReference type="RefSeq" id="WP_148817981.1">
    <property type="nucleotide sequence ID" value="NZ_CP043046.1"/>
</dbReference>
<feature type="chain" id="PRO_5022785703" description="DUF2946 domain-containing protein" evidence="1">
    <location>
        <begin position="26"/>
        <end position="118"/>
    </location>
</feature>
<evidence type="ECO:0008006" key="4">
    <source>
        <dbReference type="Google" id="ProtNLM"/>
    </source>
</evidence>
<evidence type="ECO:0000313" key="2">
    <source>
        <dbReference type="EMBL" id="QEI08510.1"/>
    </source>
</evidence>
<dbReference type="KEGG" id="pacr:FXN63_23730"/>
<accession>A0A5C0B5E2</accession>
<keyword evidence="1" id="KW-0732">Signal</keyword>
<dbReference type="Proteomes" id="UP000325161">
    <property type="component" value="Chromosome"/>
</dbReference>
<sequence>MRCFSFLLCFALLIAQLGFPVGAMAAAWQKGDAVTLAHVQTDAEAASSGIQCEAFGLAACTLGVQCDACQLCHGCHAPGLLASERIQPVVVPTRQAPPTSAVGYLSADTPPDFKPPIL</sequence>
<gene>
    <name evidence="2" type="ORF">FXN63_23730</name>
</gene>
<protein>
    <recommendedName>
        <fullName evidence="4">DUF2946 domain-containing protein</fullName>
    </recommendedName>
</protein>
<proteinExistence type="predicted"/>
<dbReference type="EMBL" id="CP043046">
    <property type="protein sequence ID" value="QEI08510.1"/>
    <property type="molecule type" value="Genomic_DNA"/>
</dbReference>
<name>A0A5C0B5E2_9BURK</name>
<reference evidence="2 3" key="1">
    <citation type="submission" date="2019-08" db="EMBL/GenBank/DDBJ databases">
        <title>Amphibian skin-associated Pigmentiphaga: genome sequence and occurrence across geography and hosts.</title>
        <authorList>
            <person name="Bletz M.C."/>
            <person name="Bunk B."/>
            <person name="Sproeer C."/>
            <person name="Biwer P."/>
            <person name="Reiter S."/>
            <person name="Rabemananjara F.C.E."/>
            <person name="Schulz S."/>
            <person name="Overmann J."/>
            <person name="Vences M."/>
        </authorList>
    </citation>
    <scope>NUCLEOTIDE SEQUENCE [LARGE SCALE GENOMIC DNA]</scope>
    <source>
        <strain evidence="2 3">Mada1488</strain>
    </source>
</reference>
<organism evidence="2 3">
    <name type="scientific">Pigmentiphaga aceris</name>
    <dbReference type="NCBI Taxonomy" id="1940612"/>
    <lineage>
        <taxon>Bacteria</taxon>
        <taxon>Pseudomonadati</taxon>
        <taxon>Pseudomonadota</taxon>
        <taxon>Betaproteobacteria</taxon>
        <taxon>Burkholderiales</taxon>
        <taxon>Alcaligenaceae</taxon>
        <taxon>Pigmentiphaga</taxon>
    </lineage>
</organism>
<keyword evidence="3" id="KW-1185">Reference proteome</keyword>
<evidence type="ECO:0000313" key="3">
    <source>
        <dbReference type="Proteomes" id="UP000325161"/>
    </source>
</evidence>
<dbReference type="AlphaFoldDB" id="A0A5C0B5E2"/>